<comment type="caution">
    <text evidence="1">The sequence shown here is derived from an EMBL/GenBank/DDBJ whole genome shotgun (WGS) entry which is preliminary data.</text>
</comment>
<evidence type="ECO:0000313" key="2">
    <source>
        <dbReference type="Proteomes" id="UP001055072"/>
    </source>
</evidence>
<dbReference type="Proteomes" id="UP001055072">
    <property type="component" value="Unassembled WGS sequence"/>
</dbReference>
<evidence type="ECO:0000313" key="1">
    <source>
        <dbReference type="EMBL" id="KAI0083286.1"/>
    </source>
</evidence>
<dbReference type="EMBL" id="MU274975">
    <property type="protein sequence ID" value="KAI0083286.1"/>
    <property type="molecule type" value="Genomic_DNA"/>
</dbReference>
<name>A0ACB8TMP5_9APHY</name>
<gene>
    <name evidence="1" type="ORF">BDY19DRAFT_998680</name>
</gene>
<sequence>MVAFSSLTRNDYLGKKILQYLDPQGIIRFQQVSKECRRTVIANLPHLFPIHRMLKAFFDDPNDFRALQAYTGAIISGSFALQFFSQVYYSDTDLDIYVHHRAKEILGSWILGNGYTYVSHETITTMADAEDSALAEEETDDSSLAAYHKALHDLATVHTQTLEYGQRILGVLEFRRKRGDVEKKVQIIVVEESPLAVIMEFHSTCVLNFITFDMAYCLYPKATLIYQTTLVLKNPDFLVRKALSKYQRRGFTCRRLIGEQGSLFLSDSVRWVGDSQTWTLSLPPLPTFGYEVPYVSPAATTTWSIVTCTQDYHRIHFHLWADEPSVFPLVIATDNMNEEVGDAVFEARYELEETNRTVNGADR</sequence>
<keyword evidence="2" id="KW-1185">Reference proteome</keyword>
<organism evidence="1 2">
    <name type="scientific">Irpex rosettiformis</name>
    <dbReference type="NCBI Taxonomy" id="378272"/>
    <lineage>
        <taxon>Eukaryota</taxon>
        <taxon>Fungi</taxon>
        <taxon>Dikarya</taxon>
        <taxon>Basidiomycota</taxon>
        <taxon>Agaricomycotina</taxon>
        <taxon>Agaricomycetes</taxon>
        <taxon>Polyporales</taxon>
        <taxon>Irpicaceae</taxon>
        <taxon>Irpex</taxon>
    </lineage>
</organism>
<accession>A0ACB8TMP5</accession>
<protein>
    <submittedName>
        <fullName evidence="1">Uncharacterized protein</fullName>
    </submittedName>
</protein>
<reference evidence="1" key="1">
    <citation type="journal article" date="2021" name="Environ. Microbiol.">
        <title>Gene family expansions and transcriptome signatures uncover fungal adaptations to wood decay.</title>
        <authorList>
            <person name="Hage H."/>
            <person name="Miyauchi S."/>
            <person name="Viragh M."/>
            <person name="Drula E."/>
            <person name="Min B."/>
            <person name="Chaduli D."/>
            <person name="Navarro D."/>
            <person name="Favel A."/>
            <person name="Norest M."/>
            <person name="Lesage-Meessen L."/>
            <person name="Balint B."/>
            <person name="Merenyi Z."/>
            <person name="de Eugenio L."/>
            <person name="Morin E."/>
            <person name="Martinez A.T."/>
            <person name="Baldrian P."/>
            <person name="Stursova M."/>
            <person name="Martinez M.J."/>
            <person name="Novotny C."/>
            <person name="Magnuson J.K."/>
            <person name="Spatafora J.W."/>
            <person name="Maurice S."/>
            <person name="Pangilinan J."/>
            <person name="Andreopoulos W."/>
            <person name="LaButti K."/>
            <person name="Hundley H."/>
            <person name="Na H."/>
            <person name="Kuo A."/>
            <person name="Barry K."/>
            <person name="Lipzen A."/>
            <person name="Henrissat B."/>
            <person name="Riley R."/>
            <person name="Ahrendt S."/>
            <person name="Nagy L.G."/>
            <person name="Grigoriev I.V."/>
            <person name="Martin F."/>
            <person name="Rosso M.N."/>
        </authorList>
    </citation>
    <scope>NUCLEOTIDE SEQUENCE</scope>
    <source>
        <strain evidence="1">CBS 384.51</strain>
    </source>
</reference>
<proteinExistence type="predicted"/>